<dbReference type="GO" id="GO:0003680">
    <property type="term" value="F:minor groove of adenine-thymine-rich DNA binding"/>
    <property type="evidence" value="ECO:0007669"/>
    <property type="project" value="InterPro"/>
</dbReference>
<dbReference type="PANTHER" id="PTHR31100">
    <property type="entry name" value="AT-HOOK MOTIF NUCLEAR-LOCALIZED PROTEIN 15"/>
    <property type="match status" value="1"/>
</dbReference>
<dbReference type="Proteomes" id="UP000243459">
    <property type="component" value="Chromosome 1"/>
</dbReference>
<organism evidence="2 3">
    <name type="scientific">Asparagus officinalis</name>
    <name type="common">Garden asparagus</name>
    <dbReference type="NCBI Taxonomy" id="4686"/>
    <lineage>
        <taxon>Eukaryota</taxon>
        <taxon>Viridiplantae</taxon>
        <taxon>Streptophyta</taxon>
        <taxon>Embryophyta</taxon>
        <taxon>Tracheophyta</taxon>
        <taxon>Spermatophyta</taxon>
        <taxon>Magnoliopsida</taxon>
        <taxon>Liliopsida</taxon>
        <taxon>Asparagales</taxon>
        <taxon>Asparagaceae</taxon>
        <taxon>Asparagoideae</taxon>
        <taxon>Asparagus</taxon>
    </lineage>
</organism>
<dbReference type="EMBL" id="CM007381">
    <property type="protein sequence ID" value="ONK80179.1"/>
    <property type="molecule type" value="Genomic_DNA"/>
</dbReference>
<accession>A0A5P1FT45</accession>
<evidence type="ECO:0000313" key="2">
    <source>
        <dbReference type="EMBL" id="ONK80179.1"/>
    </source>
</evidence>
<dbReference type="GO" id="GO:0010228">
    <property type="term" value="P:vegetative to reproductive phase transition of meristem"/>
    <property type="evidence" value="ECO:0007669"/>
    <property type="project" value="TreeGrafter"/>
</dbReference>
<feature type="compositionally biased region" description="Polar residues" evidence="1">
    <location>
        <begin position="162"/>
        <end position="171"/>
    </location>
</feature>
<dbReference type="GO" id="GO:0005634">
    <property type="term" value="C:nucleus"/>
    <property type="evidence" value="ECO:0007669"/>
    <property type="project" value="TreeGrafter"/>
</dbReference>
<dbReference type="InterPro" id="IPR014476">
    <property type="entry name" value="AHL15-29"/>
</dbReference>
<dbReference type="AlphaFoldDB" id="A0A5P1FT45"/>
<reference evidence="3" key="1">
    <citation type="journal article" date="2017" name="Nat. Commun.">
        <title>The asparagus genome sheds light on the origin and evolution of a young Y chromosome.</title>
        <authorList>
            <person name="Harkess A."/>
            <person name="Zhou J."/>
            <person name="Xu C."/>
            <person name="Bowers J.E."/>
            <person name="Van der Hulst R."/>
            <person name="Ayyampalayam S."/>
            <person name="Mercati F."/>
            <person name="Riccardi P."/>
            <person name="McKain M.R."/>
            <person name="Kakrana A."/>
            <person name="Tang H."/>
            <person name="Ray J."/>
            <person name="Groenendijk J."/>
            <person name="Arikit S."/>
            <person name="Mathioni S.M."/>
            <person name="Nakano M."/>
            <person name="Shan H."/>
            <person name="Telgmann-Rauber A."/>
            <person name="Kanno A."/>
            <person name="Yue Z."/>
            <person name="Chen H."/>
            <person name="Li W."/>
            <person name="Chen Y."/>
            <person name="Xu X."/>
            <person name="Zhang Y."/>
            <person name="Luo S."/>
            <person name="Chen H."/>
            <person name="Gao J."/>
            <person name="Mao Z."/>
            <person name="Pires J.C."/>
            <person name="Luo M."/>
            <person name="Kudrna D."/>
            <person name="Wing R.A."/>
            <person name="Meyers B.C."/>
            <person name="Yi K."/>
            <person name="Kong H."/>
            <person name="Lavrijsen P."/>
            <person name="Sunseri F."/>
            <person name="Falavigna A."/>
            <person name="Ye Y."/>
            <person name="Leebens-Mack J.H."/>
            <person name="Chen G."/>
        </authorList>
    </citation>
    <scope>NUCLEOTIDE SEQUENCE [LARGE SCALE GENOMIC DNA]</scope>
    <source>
        <strain evidence="3">cv. DH0086</strain>
    </source>
</reference>
<name>A0A5P1FT45_ASPOF</name>
<dbReference type="InterPro" id="IPR005175">
    <property type="entry name" value="PPC_dom"/>
</dbReference>
<sequence>MDAASSGATISLLLSTPETHHQFQHQHHSTSTTPAPPTGPNPKTSTAPPASARNSKLDENTTDNSGDGKELVPAHSGGDGEITRRPRGRPAGSKNKPKPPSSSPRQRQRAPFPRDGDRQRCDIGESVASFARRRQRGVCVLSGSGTVTNVTLRQPACAGAVVTSTADSRSYPSLAPSCRRQRLQPQPDLLFT</sequence>
<dbReference type="CDD" id="cd11378">
    <property type="entry name" value="DUF296"/>
    <property type="match status" value="1"/>
</dbReference>
<feature type="region of interest" description="Disordered" evidence="1">
    <location>
        <begin position="1"/>
        <end position="121"/>
    </location>
</feature>
<feature type="compositionally biased region" description="Basic and acidic residues" evidence="1">
    <location>
        <begin position="112"/>
        <end position="121"/>
    </location>
</feature>
<evidence type="ECO:0000313" key="3">
    <source>
        <dbReference type="Proteomes" id="UP000243459"/>
    </source>
</evidence>
<proteinExistence type="predicted"/>
<protein>
    <submittedName>
        <fullName evidence="2">Uncharacterized protein</fullName>
    </submittedName>
</protein>
<dbReference type="PANTHER" id="PTHR31100:SF15">
    <property type="entry name" value="AT-HOOK MOTIF NUCLEAR-LOCALIZED PROTEIN 24-RELATED"/>
    <property type="match status" value="1"/>
</dbReference>
<dbReference type="SUPFAM" id="SSF117856">
    <property type="entry name" value="AF0104/ALDC/Ptd012-like"/>
    <property type="match status" value="1"/>
</dbReference>
<dbReference type="GO" id="GO:0003700">
    <property type="term" value="F:DNA-binding transcription factor activity"/>
    <property type="evidence" value="ECO:0007669"/>
    <property type="project" value="TreeGrafter"/>
</dbReference>
<evidence type="ECO:0000256" key="1">
    <source>
        <dbReference type="SAM" id="MobiDB-lite"/>
    </source>
</evidence>
<feature type="region of interest" description="Disordered" evidence="1">
    <location>
        <begin position="162"/>
        <end position="192"/>
    </location>
</feature>
<gene>
    <name evidence="2" type="ORF">A4U43_C01F14770</name>
</gene>
<keyword evidence="3" id="KW-1185">Reference proteome</keyword>
<feature type="compositionally biased region" description="Polar residues" evidence="1">
    <location>
        <begin position="1"/>
        <end position="14"/>
    </location>
</feature>
<dbReference type="Gramene" id="ONK80179">
    <property type="protein sequence ID" value="ONK80179"/>
    <property type="gene ID" value="A4U43_C01F14770"/>
</dbReference>